<proteinExistence type="predicted"/>
<reference evidence="1 2" key="1">
    <citation type="submission" date="2018-08" db="EMBL/GenBank/DDBJ databases">
        <title>Comamonas testosteroni strain SWCO2.</title>
        <authorList>
            <person name="Jiang N."/>
            <person name="Zhang X.Z."/>
        </authorList>
    </citation>
    <scope>NUCLEOTIDE SEQUENCE [LARGE SCALE GENOMIC DNA]</scope>
    <source>
        <strain evidence="1 2">SWCO2</strain>
    </source>
</reference>
<dbReference type="Proteomes" id="UP000261948">
    <property type="component" value="Unassembled WGS sequence"/>
</dbReference>
<organism evidence="1 2">
    <name type="scientific">Comamonas testosteroni</name>
    <name type="common">Pseudomonas testosteroni</name>
    <dbReference type="NCBI Taxonomy" id="285"/>
    <lineage>
        <taxon>Bacteria</taxon>
        <taxon>Pseudomonadati</taxon>
        <taxon>Pseudomonadota</taxon>
        <taxon>Betaproteobacteria</taxon>
        <taxon>Burkholderiales</taxon>
        <taxon>Comamonadaceae</taxon>
        <taxon>Comamonas</taxon>
    </lineage>
</organism>
<dbReference type="AlphaFoldDB" id="A0A373F4G5"/>
<comment type="caution">
    <text evidence="1">The sequence shown here is derived from an EMBL/GenBank/DDBJ whole genome shotgun (WGS) entry which is preliminary data.</text>
</comment>
<evidence type="ECO:0000313" key="2">
    <source>
        <dbReference type="Proteomes" id="UP000261948"/>
    </source>
</evidence>
<accession>A0A373F4G5</accession>
<dbReference type="OrthoDB" id="467658at2"/>
<sequence>MGNKSFGEVKTRKNIFPSQAQDIVDKGSIDILIIQAIASPKTKDILDKGGVTLYEGVEPGEVERMRECVARELELKEKKETE</sequence>
<evidence type="ECO:0000313" key="1">
    <source>
        <dbReference type="EMBL" id="RGE39031.1"/>
    </source>
</evidence>
<name>A0A373F4G5_COMTE</name>
<keyword evidence="2" id="KW-1185">Reference proteome</keyword>
<dbReference type="EMBL" id="QURR01000062">
    <property type="protein sequence ID" value="RGE39031.1"/>
    <property type="molecule type" value="Genomic_DNA"/>
</dbReference>
<gene>
    <name evidence="1" type="ORF">DZC30_22425</name>
</gene>
<protein>
    <submittedName>
        <fullName evidence="1">Uncharacterized protein</fullName>
    </submittedName>
</protein>